<evidence type="ECO:0000256" key="7">
    <source>
        <dbReference type="SAM" id="Phobius"/>
    </source>
</evidence>
<dbReference type="GO" id="GO:0022857">
    <property type="term" value="F:transmembrane transporter activity"/>
    <property type="evidence" value="ECO:0007669"/>
    <property type="project" value="UniProtKB-ARBA"/>
</dbReference>
<dbReference type="AlphaFoldDB" id="A0AAN6K9U3"/>
<keyword evidence="9" id="KW-1185">Reference proteome</keyword>
<dbReference type="GO" id="GO:0016020">
    <property type="term" value="C:membrane"/>
    <property type="evidence" value="ECO:0007669"/>
    <property type="project" value="UniProtKB-SubCell"/>
</dbReference>
<gene>
    <name evidence="8" type="ORF">LTR91_015450</name>
</gene>
<evidence type="ECO:0000256" key="2">
    <source>
        <dbReference type="ARBA" id="ARBA00022448"/>
    </source>
</evidence>
<evidence type="ECO:0000313" key="8">
    <source>
        <dbReference type="EMBL" id="KAK0971716.1"/>
    </source>
</evidence>
<protein>
    <submittedName>
        <fullName evidence="8">Uncharacterized protein</fullName>
    </submittedName>
</protein>
<name>A0AAN6K9U3_9PEZI</name>
<feature type="region of interest" description="Disordered" evidence="6">
    <location>
        <begin position="1"/>
        <end position="27"/>
    </location>
</feature>
<evidence type="ECO:0000256" key="5">
    <source>
        <dbReference type="ARBA" id="ARBA00023136"/>
    </source>
</evidence>
<comment type="subcellular location">
    <subcellularLocation>
        <location evidence="1">Membrane</location>
        <topology evidence="1">Multi-pass membrane protein</topology>
    </subcellularLocation>
</comment>
<proteinExistence type="predicted"/>
<keyword evidence="4 7" id="KW-1133">Transmembrane helix</keyword>
<comment type="caution">
    <text evidence="8">The sequence shown here is derived from an EMBL/GenBank/DDBJ whole genome shotgun (WGS) entry which is preliminary data.</text>
</comment>
<feature type="transmembrane region" description="Helical" evidence="7">
    <location>
        <begin position="94"/>
        <end position="113"/>
    </location>
</feature>
<accession>A0AAN6K9U3</accession>
<keyword evidence="2" id="KW-0813">Transport</keyword>
<evidence type="ECO:0000313" key="9">
    <source>
        <dbReference type="Proteomes" id="UP001175353"/>
    </source>
</evidence>
<sequence length="142" mass="15557">MDTKETDIVAVSPYRDAQSPSEHDDDKVVSKSVPEKFRGTTTDRHDMLLLGKKQVLRRNFNFLTMLGFSSTVMTAWEILPIISVFALEDGGLPIVFWAAIVGTVGLSFVYASLAEVASMFPTAGGKPRPNPENALRALIEAK</sequence>
<dbReference type="EMBL" id="JAUJLE010000175">
    <property type="protein sequence ID" value="KAK0971716.1"/>
    <property type="molecule type" value="Genomic_DNA"/>
</dbReference>
<evidence type="ECO:0000256" key="4">
    <source>
        <dbReference type="ARBA" id="ARBA00022989"/>
    </source>
</evidence>
<dbReference type="PANTHER" id="PTHR45649:SF41">
    <property type="entry name" value="TRANSPORTER, PUTATIVE (EUROFUNG)-RELATED"/>
    <property type="match status" value="1"/>
</dbReference>
<dbReference type="PANTHER" id="PTHR45649">
    <property type="entry name" value="AMINO-ACID PERMEASE BAT1"/>
    <property type="match status" value="1"/>
</dbReference>
<evidence type="ECO:0000256" key="1">
    <source>
        <dbReference type="ARBA" id="ARBA00004141"/>
    </source>
</evidence>
<organism evidence="8 9">
    <name type="scientific">Friedmanniomyces endolithicus</name>
    <dbReference type="NCBI Taxonomy" id="329885"/>
    <lineage>
        <taxon>Eukaryota</taxon>
        <taxon>Fungi</taxon>
        <taxon>Dikarya</taxon>
        <taxon>Ascomycota</taxon>
        <taxon>Pezizomycotina</taxon>
        <taxon>Dothideomycetes</taxon>
        <taxon>Dothideomycetidae</taxon>
        <taxon>Mycosphaerellales</taxon>
        <taxon>Teratosphaeriaceae</taxon>
        <taxon>Friedmanniomyces</taxon>
    </lineage>
</organism>
<keyword evidence="5 7" id="KW-0472">Membrane</keyword>
<dbReference type="Proteomes" id="UP001175353">
    <property type="component" value="Unassembled WGS sequence"/>
</dbReference>
<reference evidence="8" key="1">
    <citation type="submission" date="2023-06" db="EMBL/GenBank/DDBJ databases">
        <title>Black Yeasts Isolated from many extreme environments.</title>
        <authorList>
            <person name="Coleine C."/>
            <person name="Stajich J.E."/>
            <person name="Selbmann L."/>
        </authorList>
    </citation>
    <scope>NUCLEOTIDE SEQUENCE</scope>
    <source>
        <strain evidence="8">CCFEE 5200</strain>
    </source>
</reference>
<evidence type="ECO:0000256" key="3">
    <source>
        <dbReference type="ARBA" id="ARBA00022692"/>
    </source>
</evidence>
<evidence type="ECO:0000256" key="6">
    <source>
        <dbReference type="SAM" id="MobiDB-lite"/>
    </source>
</evidence>
<keyword evidence="3 7" id="KW-0812">Transmembrane</keyword>
<feature type="transmembrane region" description="Helical" evidence="7">
    <location>
        <begin position="60"/>
        <end position="82"/>
    </location>
</feature>